<dbReference type="InterPro" id="IPR022893">
    <property type="entry name" value="Shikimate_DH_fam"/>
</dbReference>
<comment type="caution">
    <text evidence="7">The sequence shown here is derived from an EMBL/GenBank/DDBJ whole genome shotgun (WGS) entry which is preliminary data.</text>
</comment>
<dbReference type="SUPFAM" id="SSF51735">
    <property type="entry name" value="NAD(P)-binding Rossmann-fold domains"/>
    <property type="match status" value="1"/>
</dbReference>
<dbReference type="GO" id="GO:0009073">
    <property type="term" value="P:aromatic amino acid family biosynthetic process"/>
    <property type="evidence" value="ECO:0007669"/>
    <property type="project" value="UniProtKB-KW"/>
</dbReference>
<dbReference type="CDD" id="cd01065">
    <property type="entry name" value="NAD_bind_Shikimate_DH"/>
    <property type="match status" value="1"/>
</dbReference>
<feature type="domain" description="Shikimate dehydrogenase substrate binding N-terminal" evidence="6">
    <location>
        <begin position="14"/>
        <end position="95"/>
    </location>
</feature>
<dbReference type="Gene3D" id="3.40.50.10860">
    <property type="entry name" value="Leucine Dehydrogenase, chain A, domain 1"/>
    <property type="match status" value="1"/>
</dbReference>
<keyword evidence="4" id="KW-0560">Oxidoreductase</keyword>
<dbReference type="Proteomes" id="UP000622731">
    <property type="component" value="Unassembled WGS sequence"/>
</dbReference>
<dbReference type="PANTHER" id="PTHR21089:SF1">
    <property type="entry name" value="BIFUNCTIONAL 3-DEHYDROQUINATE DEHYDRATASE_SHIKIMATE DEHYDROGENASE, CHLOROPLASTIC"/>
    <property type="match status" value="1"/>
</dbReference>
<keyword evidence="2" id="KW-0028">Amino-acid biosynthesis</keyword>
<dbReference type="EMBL" id="JACXTF010000001">
    <property type="protein sequence ID" value="MBD3720169.1"/>
    <property type="molecule type" value="Genomic_DNA"/>
</dbReference>
<dbReference type="SUPFAM" id="SSF53223">
    <property type="entry name" value="Aminoacid dehydrogenase-like, N-terminal domain"/>
    <property type="match status" value="1"/>
</dbReference>
<proteinExistence type="predicted"/>
<keyword evidence="5" id="KW-0057">Aromatic amino acid biosynthesis</keyword>
<evidence type="ECO:0000256" key="5">
    <source>
        <dbReference type="ARBA" id="ARBA00023141"/>
    </source>
</evidence>
<dbReference type="AlphaFoldDB" id="A0A927DYU7"/>
<evidence type="ECO:0000256" key="2">
    <source>
        <dbReference type="ARBA" id="ARBA00022605"/>
    </source>
</evidence>
<protein>
    <submittedName>
        <fullName evidence="7">Shikimate dehydrogenase</fullName>
    </submittedName>
</protein>
<dbReference type="GO" id="GO:0005829">
    <property type="term" value="C:cytosol"/>
    <property type="evidence" value="ECO:0007669"/>
    <property type="project" value="TreeGrafter"/>
</dbReference>
<dbReference type="Pfam" id="PF08501">
    <property type="entry name" value="Shikimate_dh_N"/>
    <property type="match status" value="1"/>
</dbReference>
<comment type="pathway">
    <text evidence="1">Metabolic intermediate biosynthesis; chorismate biosynthesis; chorismate from D-erythrose 4-phosphate and phosphoenolpyruvate: step 4/7.</text>
</comment>
<dbReference type="GO" id="GO:0009423">
    <property type="term" value="P:chorismate biosynthetic process"/>
    <property type="evidence" value="ECO:0007669"/>
    <property type="project" value="TreeGrafter"/>
</dbReference>
<dbReference type="GO" id="GO:0008652">
    <property type="term" value="P:amino acid biosynthetic process"/>
    <property type="evidence" value="ECO:0007669"/>
    <property type="project" value="UniProtKB-KW"/>
</dbReference>
<sequence length="279" mass="30228">MVISGNTRLIAHLGYPTASFKAPMIYNPWFVDQQVDVKVVPMGVRPEDYAAFIPPLFTMTNIIGALVTMPHKIATCDLVQRLSPTAAIAGACNAIRREADGSLSGDMFDGEGFVLGLRRKGFNPQGTRALVVGSGGVGSAIAASLAAAGLSALTLYDTRPEVAHALAGRLHQHYPQLDITLMQPDPAGHELVVNATPLGMKASDPLPLDVDRLAPRRLGWGEVVMTQEYTPLLRAAQARQCHIQRGTDMLFEMIPAYLRFFDLPVATPEQLRALAEIRY</sequence>
<dbReference type="GO" id="GO:0019632">
    <property type="term" value="P:shikimate metabolic process"/>
    <property type="evidence" value="ECO:0007669"/>
    <property type="project" value="TreeGrafter"/>
</dbReference>
<dbReference type="Gene3D" id="3.40.50.720">
    <property type="entry name" value="NAD(P)-binding Rossmann-like Domain"/>
    <property type="match status" value="1"/>
</dbReference>
<evidence type="ECO:0000313" key="8">
    <source>
        <dbReference type="Proteomes" id="UP000622731"/>
    </source>
</evidence>
<accession>A0A927DYU7</accession>
<name>A0A927DYU7_KLEPN</name>
<evidence type="ECO:0000313" key="7">
    <source>
        <dbReference type="EMBL" id="MBD3720169.1"/>
    </source>
</evidence>
<keyword evidence="3" id="KW-0521">NADP</keyword>
<evidence type="ECO:0000256" key="4">
    <source>
        <dbReference type="ARBA" id="ARBA00023002"/>
    </source>
</evidence>
<reference evidence="7" key="1">
    <citation type="submission" date="2020-07" db="EMBL/GenBank/DDBJ databases">
        <title>Clinical and genomic characterization of carbapenemase-producing Enterobacterales causing secondary infections during the COVID-19 crisis at a New York City hospital.</title>
        <authorList>
            <person name="Gomez-Simmonds A."/>
            <person name="Annavajhala M.K."/>
            <person name="Uhlemann A.-C."/>
        </authorList>
    </citation>
    <scope>NUCLEOTIDE SEQUENCE</scope>
    <source>
        <strain evidence="7">NK1594</strain>
    </source>
</reference>
<evidence type="ECO:0000256" key="1">
    <source>
        <dbReference type="ARBA" id="ARBA00004871"/>
    </source>
</evidence>
<gene>
    <name evidence="7" type="ORF">IE988_19445</name>
</gene>
<dbReference type="GO" id="GO:0050661">
    <property type="term" value="F:NADP binding"/>
    <property type="evidence" value="ECO:0007669"/>
    <property type="project" value="TreeGrafter"/>
</dbReference>
<dbReference type="PANTHER" id="PTHR21089">
    <property type="entry name" value="SHIKIMATE DEHYDROGENASE"/>
    <property type="match status" value="1"/>
</dbReference>
<evidence type="ECO:0000259" key="6">
    <source>
        <dbReference type="Pfam" id="PF08501"/>
    </source>
</evidence>
<dbReference type="GO" id="GO:0004764">
    <property type="term" value="F:shikimate 3-dehydrogenase (NADP+) activity"/>
    <property type="evidence" value="ECO:0007669"/>
    <property type="project" value="InterPro"/>
</dbReference>
<organism evidence="7 8">
    <name type="scientific">Klebsiella pneumoniae</name>
    <dbReference type="NCBI Taxonomy" id="573"/>
    <lineage>
        <taxon>Bacteria</taxon>
        <taxon>Pseudomonadati</taxon>
        <taxon>Pseudomonadota</taxon>
        <taxon>Gammaproteobacteria</taxon>
        <taxon>Enterobacterales</taxon>
        <taxon>Enterobacteriaceae</taxon>
        <taxon>Klebsiella/Raoultella group</taxon>
        <taxon>Klebsiella</taxon>
        <taxon>Klebsiella pneumoniae complex</taxon>
    </lineage>
</organism>
<dbReference type="InterPro" id="IPR013708">
    <property type="entry name" value="Shikimate_DH-bd_N"/>
</dbReference>
<evidence type="ECO:0000256" key="3">
    <source>
        <dbReference type="ARBA" id="ARBA00022857"/>
    </source>
</evidence>
<dbReference type="InterPro" id="IPR036291">
    <property type="entry name" value="NAD(P)-bd_dom_sf"/>
</dbReference>
<dbReference type="InterPro" id="IPR046346">
    <property type="entry name" value="Aminoacid_DH-like_N_sf"/>
</dbReference>